<feature type="domain" description="Ubiquitin-like protease family profile" evidence="5">
    <location>
        <begin position="1"/>
        <end position="177"/>
    </location>
</feature>
<reference evidence="7" key="1">
    <citation type="submission" date="2025-08" db="UniProtKB">
        <authorList>
            <consortium name="RefSeq"/>
        </authorList>
    </citation>
    <scope>IDENTIFICATION</scope>
    <source>
        <strain evidence="7">Wakin</strain>
        <tissue evidence="7">Muscle</tissue>
    </source>
</reference>
<dbReference type="RefSeq" id="XP_026111632.1">
    <property type="nucleotide sequence ID" value="XM_026255847.1"/>
</dbReference>
<evidence type="ECO:0000259" key="5">
    <source>
        <dbReference type="PROSITE" id="PS50600"/>
    </source>
</evidence>
<evidence type="ECO:0000313" key="7">
    <source>
        <dbReference type="RefSeq" id="XP_026111632.1"/>
    </source>
</evidence>
<accession>A0A6P6NRX4</accession>
<dbReference type="GeneID" id="113088841"/>
<keyword evidence="3" id="KW-0378">Hydrolase</keyword>
<evidence type="ECO:0000256" key="3">
    <source>
        <dbReference type="ARBA" id="ARBA00022801"/>
    </source>
</evidence>
<dbReference type="Pfam" id="PF02902">
    <property type="entry name" value="Peptidase_C48"/>
    <property type="match status" value="1"/>
</dbReference>
<dbReference type="InterPro" id="IPR038765">
    <property type="entry name" value="Papain-like_cys_pep_sf"/>
</dbReference>
<dbReference type="InterPro" id="IPR013854">
    <property type="entry name" value="TF_AP2_C"/>
</dbReference>
<organism evidence="6 7">
    <name type="scientific">Carassius auratus</name>
    <name type="common">Goldfish</name>
    <dbReference type="NCBI Taxonomy" id="7957"/>
    <lineage>
        <taxon>Eukaryota</taxon>
        <taxon>Metazoa</taxon>
        <taxon>Chordata</taxon>
        <taxon>Craniata</taxon>
        <taxon>Vertebrata</taxon>
        <taxon>Euteleostomi</taxon>
        <taxon>Actinopterygii</taxon>
        <taxon>Neopterygii</taxon>
        <taxon>Teleostei</taxon>
        <taxon>Ostariophysi</taxon>
        <taxon>Cypriniformes</taxon>
        <taxon>Cyprinidae</taxon>
        <taxon>Cyprininae</taxon>
        <taxon>Carassius</taxon>
    </lineage>
</organism>
<dbReference type="GO" id="GO:0008234">
    <property type="term" value="F:cysteine-type peptidase activity"/>
    <property type="evidence" value="ECO:0007669"/>
    <property type="project" value="InterPro"/>
</dbReference>
<sequence length="458" mass="50821">MNNLETLKSQGLHSEDALGTIGPFKIFLGSLEALLGPFELPDEVMDALFYIMSRSHPGTEAINSQAMRLILEGSSRARSTYFLKKNILKGASAIFGPYLLGECHWTLFHCNLKEGTITYIDSLGEQPQHCFQIMENWSLFAASRGFQGPWKMTKRDHDLQNDSLSCGVFSLMFAEMILQGQQGHLQCLPIAQERERLGTLLFNSLDTKTLRRKKGKITKSKNTVDGGLAQESESTEGEQDQPVGEHPCAVDGGLAQESESTEGEQVDGGLAQASESTEGEQVLFEVESVLRLPDGTKAKRYKVTREELVRRCGPPEGYSPNALVAYLRKGKSQKEALMAKLHDSQVEPGPRIRLSTSVSKLCEEECLALAEDVNYMGFKYLPIQKIGQACLEEDQHLEAIVKAQHCRQTLTRIKTAMEANWSYYNLATHGLGPEMLKGAFSLIDACLVEAENLHCLQK</sequence>
<dbReference type="OrthoDB" id="413122at2759"/>
<dbReference type="SUPFAM" id="SSF54001">
    <property type="entry name" value="Cysteine proteinases"/>
    <property type="match status" value="1"/>
</dbReference>
<dbReference type="KEGG" id="caua:113088841"/>
<evidence type="ECO:0000313" key="6">
    <source>
        <dbReference type="Proteomes" id="UP000515129"/>
    </source>
</evidence>
<gene>
    <name evidence="7" type="primary">LOC113088841</name>
</gene>
<dbReference type="InterPro" id="IPR003653">
    <property type="entry name" value="Peptidase_C48_C"/>
</dbReference>
<dbReference type="Gene3D" id="3.40.395.10">
    <property type="entry name" value="Adenoviral Proteinase, Chain A"/>
    <property type="match status" value="1"/>
</dbReference>
<dbReference type="Proteomes" id="UP000515129">
    <property type="component" value="Unplaced"/>
</dbReference>
<dbReference type="GO" id="GO:0006508">
    <property type="term" value="P:proteolysis"/>
    <property type="evidence" value="ECO:0007669"/>
    <property type="project" value="UniProtKB-KW"/>
</dbReference>
<proteinExistence type="inferred from homology"/>
<dbReference type="Pfam" id="PF03299">
    <property type="entry name" value="TF_AP-2"/>
    <property type="match status" value="1"/>
</dbReference>
<evidence type="ECO:0000256" key="4">
    <source>
        <dbReference type="SAM" id="MobiDB-lite"/>
    </source>
</evidence>
<keyword evidence="6" id="KW-1185">Reference proteome</keyword>
<dbReference type="AlphaFoldDB" id="A0A6P6NRX4"/>
<keyword evidence="2" id="KW-0645">Protease</keyword>
<name>A0A6P6NRX4_CARAU</name>
<feature type="region of interest" description="Disordered" evidence="4">
    <location>
        <begin position="213"/>
        <end position="279"/>
    </location>
</feature>
<comment type="similarity">
    <text evidence="1">Belongs to the peptidase C48 family.</text>
</comment>
<protein>
    <submittedName>
        <fullName evidence="7">Uncharacterized protein LOC113088841</fullName>
    </submittedName>
</protein>
<evidence type="ECO:0000256" key="1">
    <source>
        <dbReference type="ARBA" id="ARBA00005234"/>
    </source>
</evidence>
<dbReference type="PROSITE" id="PS50600">
    <property type="entry name" value="ULP_PROTEASE"/>
    <property type="match status" value="1"/>
</dbReference>
<evidence type="ECO:0000256" key="2">
    <source>
        <dbReference type="ARBA" id="ARBA00022670"/>
    </source>
</evidence>